<reference evidence="2 3" key="1">
    <citation type="submission" date="2019-12" db="EMBL/GenBank/DDBJ databases">
        <title>Litoreibacter badius sp. nov., a novel bacteriochlorophyll a-containing bacterium in the genus Litoreibacter.</title>
        <authorList>
            <person name="Kanamuro M."/>
            <person name="Takabe Y."/>
            <person name="Mori K."/>
            <person name="Takaichi S."/>
            <person name="Hanada S."/>
        </authorList>
    </citation>
    <scope>NUCLEOTIDE SEQUENCE [LARGE SCALE GENOMIC DNA]</scope>
    <source>
        <strain evidence="2 3">K6</strain>
    </source>
</reference>
<dbReference type="GO" id="GO:0046464">
    <property type="term" value="P:acylglycerol catabolic process"/>
    <property type="evidence" value="ECO:0007669"/>
    <property type="project" value="TreeGrafter"/>
</dbReference>
<name>A0A6N6JM47_9RHOB</name>
<dbReference type="Proteomes" id="UP000436822">
    <property type="component" value="Unassembled WGS sequence"/>
</dbReference>
<feature type="domain" description="AB hydrolase-1" evidence="1">
    <location>
        <begin position="49"/>
        <end position="147"/>
    </location>
</feature>
<dbReference type="GO" id="GO:0016020">
    <property type="term" value="C:membrane"/>
    <property type="evidence" value="ECO:0007669"/>
    <property type="project" value="TreeGrafter"/>
</dbReference>
<keyword evidence="2" id="KW-0378">Hydrolase</keyword>
<dbReference type="GO" id="GO:0047372">
    <property type="term" value="F:monoacylglycerol lipase activity"/>
    <property type="evidence" value="ECO:0007669"/>
    <property type="project" value="TreeGrafter"/>
</dbReference>
<proteinExistence type="predicted"/>
<dbReference type="Pfam" id="PF00561">
    <property type="entry name" value="Abhydrolase_1"/>
    <property type="match status" value="1"/>
</dbReference>
<dbReference type="InterPro" id="IPR029058">
    <property type="entry name" value="AB_hydrolase_fold"/>
</dbReference>
<evidence type="ECO:0000259" key="1">
    <source>
        <dbReference type="Pfam" id="PF00561"/>
    </source>
</evidence>
<comment type="caution">
    <text evidence="2">The sequence shown here is derived from an EMBL/GenBank/DDBJ whole genome shotgun (WGS) entry which is preliminary data.</text>
</comment>
<keyword evidence="3" id="KW-1185">Reference proteome</keyword>
<dbReference type="InterPro" id="IPR050266">
    <property type="entry name" value="AB_hydrolase_sf"/>
</dbReference>
<dbReference type="PANTHER" id="PTHR43798">
    <property type="entry name" value="MONOACYLGLYCEROL LIPASE"/>
    <property type="match status" value="1"/>
</dbReference>
<dbReference type="AlphaFoldDB" id="A0A6N6JM47"/>
<sequence>MLTRASFPIDPTTILLTATAADQFFDGFEDRILHLRNGHVRYRIGGSGPAIVLLHGHPQTSAMWHHLAADLARDHMVICPDLRGYGRSWKPPVVDDHSAMSKREMASDIISLVDALGVEQFVLGAHDRGARVAHRLAADHPDRVRVLLPLDIAPTREMYARTDAAFAADYWWWFWLIQPAPMPERMISADPDWYWCRKCCKGPAGSGIFVRQALEEYLDCWRDPDTVASACEDYRAACSIDIAHDNAETSPLNVPVHALWGSKGAIERHFDCLALWRKRARHVSGQALEGAHFLAEEVPDAVIAEWRQVLAAL</sequence>
<dbReference type="InterPro" id="IPR000073">
    <property type="entry name" value="AB_hydrolase_1"/>
</dbReference>
<evidence type="ECO:0000313" key="3">
    <source>
        <dbReference type="Proteomes" id="UP000436822"/>
    </source>
</evidence>
<protein>
    <submittedName>
        <fullName evidence="2">Alpha/beta hydrolase</fullName>
    </submittedName>
</protein>
<organism evidence="2 3">
    <name type="scientific">Litoreibacter roseus</name>
    <dbReference type="NCBI Taxonomy" id="2601869"/>
    <lineage>
        <taxon>Bacteria</taxon>
        <taxon>Pseudomonadati</taxon>
        <taxon>Pseudomonadota</taxon>
        <taxon>Alphaproteobacteria</taxon>
        <taxon>Rhodobacterales</taxon>
        <taxon>Roseobacteraceae</taxon>
        <taxon>Litoreibacter</taxon>
    </lineage>
</organism>
<dbReference type="Gene3D" id="3.40.50.1820">
    <property type="entry name" value="alpha/beta hydrolase"/>
    <property type="match status" value="1"/>
</dbReference>
<gene>
    <name evidence="2" type="ORF">KIN_41210</name>
</gene>
<dbReference type="OrthoDB" id="9804723at2"/>
<dbReference type="RefSeq" id="WP_159810660.1">
    <property type="nucleotide sequence ID" value="NZ_BLJE01000007.1"/>
</dbReference>
<dbReference type="EMBL" id="BLJE01000007">
    <property type="protein sequence ID" value="GFE67047.1"/>
    <property type="molecule type" value="Genomic_DNA"/>
</dbReference>
<accession>A0A6N6JM47</accession>
<evidence type="ECO:0000313" key="2">
    <source>
        <dbReference type="EMBL" id="GFE67047.1"/>
    </source>
</evidence>
<dbReference type="PANTHER" id="PTHR43798:SF33">
    <property type="entry name" value="HYDROLASE, PUTATIVE (AFU_ORTHOLOGUE AFUA_2G14860)-RELATED"/>
    <property type="match status" value="1"/>
</dbReference>
<dbReference type="SUPFAM" id="SSF53474">
    <property type="entry name" value="alpha/beta-Hydrolases"/>
    <property type="match status" value="1"/>
</dbReference>